<dbReference type="GeneID" id="25417550"/>
<gene>
    <name evidence="2" type="ORF">M436DRAFT_85565</name>
</gene>
<dbReference type="RefSeq" id="XP_013423544.1">
    <property type="nucleotide sequence ID" value="XM_013568090.1"/>
</dbReference>
<organism evidence="2 3">
    <name type="scientific">Aureobasidium namibiae CBS 147.97</name>
    <dbReference type="NCBI Taxonomy" id="1043004"/>
    <lineage>
        <taxon>Eukaryota</taxon>
        <taxon>Fungi</taxon>
        <taxon>Dikarya</taxon>
        <taxon>Ascomycota</taxon>
        <taxon>Pezizomycotina</taxon>
        <taxon>Dothideomycetes</taxon>
        <taxon>Dothideomycetidae</taxon>
        <taxon>Dothideales</taxon>
        <taxon>Saccotheciaceae</taxon>
        <taxon>Aureobasidium</taxon>
    </lineage>
</organism>
<evidence type="ECO:0000313" key="3">
    <source>
        <dbReference type="Proteomes" id="UP000027730"/>
    </source>
</evidence>
<feature type="region of interest" description="Disordered" evidence="1">
    <location>
        <begin position="400"/>
        <end position="426"/>
    </location>
</feature>
<dbReference type="SUPFAM" id="SSF81383">
    <property type="entry name" value="F-box domain"/>
    <property type="match status" value="1"/>
</dbReference>
<dbReference type="EMBL" id="KL584722">
    <property type="protein sequence ID" value="KEQ69278.1"/>
    <property type="molecule type" value="Genomic_DNA"/>
</dbReference>
<proteinExistence type="predicted"/>
<dbReference type="AlphaFoldDB" id="A0A074W8S2"/>
<reference evidence="2 3" key="1">
    <citation type="journal article" date="2014" name="BMC Genomics">
        <title>Genome sequencing of four Aureobasidium pullulans varieties: biotechnological potential, stress tolerance, and description of new species.</title>
        <authorList>
            <person name="Gostin Ar C."/>
            <person name="Ohm R.A."/>
            <person name="Kogej T."/>
            <person name="Sonjak S."/>
            <person name="Turk M."/>
            <person name="Zajc J."/>
            <person name="Zalar P."/>
            <person name="Grube M."/>
            <person name="Sun H."/>
            <person name="Han J."/>
            <person name="Sharma A."/>
            <person name="Chiniquy J."/>
            <person name="Ngan C.Y."/>
            <person name="Lipzen A."/>
            <person name="Barry K."/>
            <person name="Grigoriev I.V."/>
            <person name="Gunde-Cimerman N."/>
        </authorList>
    </citation>
    <scope>NUCLEOTIDE SEQUENCE [LARGE SCALE GENOMIC DNA]</scope>
    <source>
        <strain evidence="2 3">CBS 147.97</strain>
    </source>
</reference>
<evidence type="ECO:0000256" key="1">
    <source>
        <dbReference type="SAM" id="MobiDB-lite"/>
    </source>
</evidence>
<accession>A0A074W8S2</accession>
<dbReference type="Proteomes" id="UP000027730">
    <property type="component" value="Unassembled WGS sequence"/>
</dbReference>
<evidence type="ECO:0008006" key="4">
    <source>
        <dbReference type="Google" id="ProtNLM"/>
    </source>
</evidence>
<dbReference type="InterPro" id="IPR036047">
    <property type="entry name" value="F-box-like_dom_sf"/>
</dbReference>
<name>A0A074W8S2_9PEZI</name>
<evidence type="ECO:0000313" key="2">
    <source>
        <dbReference type="EMBL" id="KEQ69278.1"/>
    </source>
</evidence>
<protein>
    <recommendedName>
        <fullName evidence="4">F-box domain-containing protein</fullName>
    </recommendedName>
</protein>
<dbReference type="HOGENOM" id="CLU_566159_0_0_1"/>
<dbReference type="OrthoDB" id="5279008at2759"/>
<keyword evidence="3" id="KW-1185">Reference proteome</keyword>
<sequence length="426" mass="48501">MNLPNQILKEICSRSELNRNDLRALRLTCKHLREMASQRFARECFKHITVLMSRPSLEAFIELARHPYYGSFVEKVNVSPIYDVMLSVSAFLPSGTSESTDTTEIATTYWNIRRELTKSRICESAEPLLGVAFKAFAQREQHLKLEFCDNERNVVGPRDALNNLALGQVSMWILDWTTAIERTINAVTSHGCTVTELSIHEGGLKRCVSEYSLHTDHFETPLGSLCTQLARLDICLYDDGIGSVSKSVKCMVSTARNLRFLNLERLCNWDDLEPQHYPEVLGCVLSQCLKGIVIGEFQISEQELLEFLGRQRDTLQNLQLLGGCLLEGSCMSLIAWIRDKLPSLAYLEFWEICDAHDHTDCELAPTRSYCVHRDEDMQACLADILNGKCEKKVKVKEAYESEQNEEDDEFEQEEINEPEQVEADDG</sequence>